<feature type="region of interest" description="Disordered" evidence="2">
    <location>
        <begin position="1"/>
        <end position="67"/>
    </location>
</feature>
<protein>
    <recommendedName>
        <fullName evidence="6">Apolipoprotein L3-like</fullName>
    </recommendedName>
</protein>
<keyword evidence="3" id="KW-0472">Membrane</keyword>
<organism evidence="4 5">
    <name type="scientific">Eleginops maclovinus</name>
    <name type="common">Patagonian blennie</name>
    <name type="synonym">Eleginus maclovinus</name>
    <dbReference type="NCBI Taxonomy" id="56733"/>
    <lineage>
        <taxon>Eukaryota</taxon>
        <taxon>Metazoa</taxon>
        <taxon>Chordata</taxon>
        <taxon>Craniata</taxon>
        <taxon>Vertebrata</taxon>
        <taxon>Euteleostomi</taxon>
        <taxon>Actinopterygii</taxon>
        <taxon>Neopterygii</taxon>
        <taxon>Teleostei</taxon>
        <taxon>Neoteleostei</taxon>
        <taxon>Acanthomorphata</taxon>
        <taxon>Eupercaria</taxon>
        <taxon>Perciformes</taxon>
        <taxon>Notothenioidei</taxon>
        <taxon>Eleginopidae</taxon>
        <taxon>Eleginops</taxon>
    </lineage>
</organism>
<evidence type="ECO:0000256" key="1">
    <source>
        <dbReference type="ARBA" id="ARBA00010090"/>
    </source>
</evidence>
<evidence type="ECO:0000313" key="4">
    <source>
        <dbReference type="EMBL" id="KAK5873329.1"/>
    </source>
</evidence>
<evidence type="ECO:0000313" key="5">
    <source>
        <dbReference type="Proteomes" id="UP001346869"/>
    </source>
</evidence>
<dbReference type="GO" id="GO:0016020">
    <property type="term" value="C:membrane"/>
    <property type="evidence" value="ECO:0007669"/>
    <property type="project" value="TreeGrafter"/>
</dbReference>
<keyword evidence="3" id="KW-0812">Transmembrane</keyword>
<dbReference type="Pfam" id="PF05461">
    <property type="entry name" value="ApoL"/>
    <property type="match status" value="1"/>
</dbReference>
<dbReference type="GO" id="GO:0006869">
    <property type="term" value="P:lipid transport"/>
    <property type="evidence" value="ECO:0007669"/>
    <property type="project" value="InterPro"/>
</dbReference>
<accession>A0AAN8AXD8</accession>
<reference evidence="4 5" key="2">
    <citation type="journal article" date="2023" name="Mol. Biol. Evol.">
        <title>Genomics of Secondarily Temperate Adaptation in the Only Non-Antarctic Icefish.</title>
        <authorList>
            <person name="Rivera-Colon A.G."/>
            <person name="Rayamajhi N."/>
            <person name="Minhas B.F."/>
            <person name="Madrigal G."/>
            <person name="Bilyk K.T."/>
            <person name="Yoon V."/>
            <person name="Hune M."/>
            <person name="Gregory S."/>
            <person name="Cheng C.H.C."/>
            <person name="Catchen J.M."/>
        </authorList>
    </citation>
    <scope>NUCLEOTIDE SEQUENCE [LARGE SCALE GENOMIC DNA]</scope>
    <source>
        <strain evidence="4">JMC-PN-2008</strain>
    </source>
</reference>
<evidence type="ECO:0008006" key="6">
    <source>
        <dbReference type="Google" id="ProtNLM"/>
    </source>
</evidence>
<feature type="transmembrane region" description="Helical" evidence="3">
    <location>
        <begin position="146"/>
        <end position="171"/>
    </location>
</feature>
<comment type="similarity">
    <text evidence="1">Belongs to the apolipoprotein L family.</text>
</comment>
<keyword evidence="5" id="KW-1185">Reference proteome</keyword>
<feature type="transmembrane region" description="Helical" evidence="3">
    <location>
        <begin position="177"/>
        <end position="200"/>
    </location>
</feature>
<dbReference type="EMBL" id="JAUZQC010000003">
    <property type="protein sequence ID" value="KAK5873329.1"/>
    <property type="molecule type" value="Genomic_DNA"/>
</dbReference>
<evidence type="ECO:0000256" key="3">
    <source>
        <dbReference type="SAM" id="Phobius"/>
    </source>
</evidence>
<dbReference type="AlphaFoldDB" id="A0AAN8AXD8"/>
<evidence type="ECO:0000256" key="2">
    <source>
        <dbReference type="SAM" id="MobiDB-lite"/>
    </source>
</evidence>
<dbReference type="InterPro" id="IPR008405">
    <property type="entry name" value="ApoL"/>
</dbReference>
<dbReference type="Proteomes" id="UP001346869">
    <property type="component" value="Unassembled WGS sequence"/>
</dbReference>
<reference evidence="4 5" key="1">
    <citation type="journal article" date="2023" name="Genes (Basel)">
        <title>Chromosome-Level Genome Assembly and Circadian Gene Repertoire of the Patagonia Blennie Eleginops maclovinus-The Closest Ancestral Proxy of Antarctic Cryonotothenioids.</title>
        <authorList>
            <person name="Cheng C.C."/>
            <person name="Rivera-Colon A.G."/>
            <person name="Minhas B.F."/>
            <person name="Wilson L."/>
            <person name="Rayamajhi N."/>
            <person name="Vargas-Chacoff L."/>
            <person name="Catchen J.M."/>
        </authorList>
    </citation>
    <scope>NUCLEOTIDE SEQUENCE [LARGE SCALE GENOMIC DNA]</scope>
    <source>
        <strain evidence="4">JMC-PN-2008</strain>
    </source>
</reference>
<dbReference type="GO" id="GO:0008289">
    <property type="term" value="F:lipid binding"/>
    <property type="evidence" value="ECO:0007669"/>
    <property type="project" value="InterPro"/>
</dbReference>
<keyword evidence="3" id="KW-1133">Transmembrane helix</keyword>
<sequence>MSKITQPVPSPRRKFLPSDNSEEKEPEHSPTRAEITRSVASLRRCYLPSENSEEKEPENSPTRAEDAESLLDLQEELKPWKDLDRDLKLRGARDPMIIKAKAEHLYKAIQRYLLLFSVHKGTLEKHNAELLCIADNLDKFSKRTKIAGMTGGATVALGGLAAAAGVVLAPFTMGASLALTAAGVGVASAGGITGASAAITHKVNVEQGKKKINNTFEEFQQIMGKIQDTLSFIHEGMEHILEHSILTLSGVSQGKGKVTRMVKLTVSGGVRARALEVISKASGLMEGLALGMDLQLAEKKQKKKKKGLESGLAKKIRQLAEELNRELEELHILFKGYCADQ</sequence>
<dbReference type="GO" id="GO:0005576">
    <property type="term" value="C:extracellular region"/>
    <property type="evidence" value="ECO:0007669"/>
    <property type="project" value="InterPro"/>
</dbReference>
<feature type="compositionally biased region" description="Basic and acidic residues" evidence="2">
    <location>
        <begin position="21"/>
        <end position="35"/>
    </location>
</feature>
<dbReference type="PANTHER" id="PTHR14096">
    <property type="entry name" value="APOLIPOPROTEIN L"/>
    <property type="match status" value="1"/>
</dbReference>
<dbReference type="GO" id="GO:0042157">
    <property type="term" value="P:lipoprotein metabolic process"/>
    <property type="evidence" value="ECO:0007669"/>
    <property type="project" value="InterPro"/>
</dbReference>
<comment type="caution">
    <text evidence="4">The sequence shown here is derived from an EMBL/GenBank/DDBJ whole genome shotgun (WGS) entry which is preliminary data.</text>
</comment>
<name>A0AAN8AXD8_ELEMC</name>
<proteinExistence type="inferred from homology"/>
<feature type="compositionally biased region" description="Basic and acidic residues" evidence="2">
    <location>
        <begin position="52"/>
        <end position="66"/>
    </location>
</feature>
<dbReference type="PANTHER" id="PTHR14096:SF59">
    <property type="entry name" value="APOLIPOPROTEIN L, 1 ISOFORM X1"/>
    <property type="match status" value="1"/>
</dbReference>
<gene>
    <name evidence="4" type="ORF">PBY51_018378</name>
</gene>